<feature type="transmembrane region" description="Helical" evidence="2">
    <location>
        <begin position="502"/>
        <end position="523"/>
    </location>
</feature>
<keyword evidence="4" id="KW-1185">Reference proteome</keyword>
<accession>A0A2S0MFJ4</accession>
<reference evidence="3 4" key="1">
    <citation type="submission" date="2018-03" db="EMBL/GenBank/DDBJ databases">
        <title>Genome sequencing of Ottowia sp.</title>
        <authorList>
            <person name="Kim S.-J."/>
            <person name="Heo J."/>
            <person name="Kwon S.-W."/>
        </authorList>
    </citation>
    <scope>NUCLEOTIDE SEQUENCE [LARGE SCALE GENOMIC DNA]</scope>
    <source>
        <strain evidence="3 4">KADR8-3</strain>
    </source>
</reference>
<proteinExistence type="predicted"/>
<feature type="compositionally biased region" description="Low complexity" evidence="1">
    <location>
        <begin position="1"/>
        <end position="11"/>
    </location>
</feature>
<feature type="transmembrane region" description="Helical" evidence="2">
    <location>
        <begin position="366"/>
        <end position="388"/>
    </location>
</feature>
<evidence type="ECO:0000313" key="3">
    <source>
        <dbReference type="EMBL" id="AVO34665.1"/>
    </source>
</evidence>
<keyword evidence="2" id="KW-0812">Transmembrane</keyword>
<feature type="transmembrane region" description="Helical" evidence="2">
    <location>
        <begin position="163"/>
        <end position="185"/>
    </location>
</feature>
<dbReference type="PANTHER" id="PTHR34219:SF4">
    <property type="entry name" value="PEPSY DOMAIN-CONTAINING PROTEIN"/>
    <property type="match status" value="1"/>
</dbReference>
<feature type="transmembrane region" description="Helical" evidence="2">
    <location>
        <begin position="206"/>
        <end position="236"/>
    </location>
</feature>
<dbReference type="KEGG" id="otk:C6570_10835"/>
<organism evidence="3 4">
    <name type="scientific">Ottowia oryzae</name>
    <dbReference type="NCBI Taxonomy" id="2109914"/>
    <lineage>
        <taxon>Bacteria</taxon>
        <taxon>Pseudomonadati</taxon>
        <taxon>Pseudomonadota</taxon>
        <taxon>Betaproteobacteria</taxon>
        <taxon>Burkholderiales</taxon>
        <taxon>Comamonadaceae</taxon>
        <taxon>Ottowia</taxon>
    </lineage>
</organism>
<keyword evidence="2" id="KW-1133">Transmembrane helix</keyword>
<dbReference type="Proteomes" id="UP000239709">
    <property type="component" value="Chromosome"/>
</dbReference>
<gene>
    <name evidence="3" type="ORF">C6570_10835</name>
</gene>
<dbReference type="EMBL" id="CP027666">
    <property type="protein sequence ID" value="AVO34665.1"/>
    <property type="molecule type" value="Genomic_DNA"/>
</dbReference>
<feature type="transmembrane region" description="Helical" evidence="2">
    <location>
        <begin position="440"/>
        <end position="460"/>
    </location>
</feature>
<keyword evidence="2" id="KW-0472">Membrane</keyword>
<sequence length="559" mass="61772">MSALDKATPAKKAPEKKAPEKKAPGIRQTMSDLHIWAGLLVGWLLYAMFLTGTVAYFRDETSQWMRPELPQQTQVPDSALVAQRLVDTLSRMAPDSPQWSFSLPDDRNNVSTAFWRNPKATSGRGFEDATFDPATGAKVAARDTLGGEFFYRFHFNFHYIPVIWGRLLAGLCAMFMLVAIVSGVITHKKIFIDFFTFRWGKGQRSWLDAHNALSVFGLPFHLMITYSGLVTLMFLYMPWGSDLAFKTPVERRALTAEISAFLPPAKPTGQRAELAPMAGMVQQAQQRWGHDNISRVVVTNPGDAAAQVVVVRGDVQRATHSPQYMVFEGATGKLDRIKDKTGAAAETRGVLYALHLGRFADMPLRWLYFLVSLAGTAMVGTGLVLWTVKRRAKLPDPAKPYFGFRLVERLNIAAIAGLSIAMAGMLWANRLLPLDMAERSAWEVHSFFIVWGLSLLWAMARPAKRAWIELLWVATAALALLPLVNALTTDRPLWRSVAQGDWVFAGLELTLLALAALHAYLAVRTARHQPKTKPARKPVPAAALQASPAAPTEAAGQAL</sequence>
<dbReference type="Pfam" id="PF03929">
    <property type="entry name" value="PepSY_TM"/>
    <property type="match status" value="1"/>
</dbReference>
<feature type="region of interest" description="Disordered" evidence="1">
    <location>
        <begin position="531"/>
        <end position="559"/>
    </location>
</feature>
<dbReference type="AlphaFoldDB" id="A0A2S0MFJ4"/>
<protein>
    <submittedName>
        <fullName evidence="3">PepSY domain-containing protein</fullName>
    </submittedName>
</protein>
<dbReference type="RefSeq" id="WP_106703217.1">
    <property type="nucleotide sequence ID" value="NZ_CP027666.1"/>
</dbReference>
<dbReference type="InterPro" id="IPR005625">
    <property type="entry name" value="PepSY-ass_TM"/>
</dbReference>
<evidence type="ECO:0000256" key="2">
    <source>
        <dbReference type="SAM" id="Phobius"/>
    </source>
</evidence>
<name>A0A2S0MFJ4_9BURK</name>
<evidence type="ECO:0000256" key="1">
    <source>
        <dbReference type="SAM" id="MobiDB-lite"/>
    </source>
</evidence>
<feature type="compositionally biased region" description="Low complexity" evidence="1">
    <location>
        <begin position="538"/>
        <end position="559"/>
    </location>
</feature>
<feature type="transmembrane region" description="Helical" evidence="2">
    <location>
        <begin position="467"/>
        <end position="487"/>
    </location>
</feature>
<feature type="compositionally biased region" description="Basic and acidic residues" evidence="1">
    <location>
        <begin position="12"/>
        <end position="23"/>
    </location>
</feature>
<dbReference type="PANTHER" id="PTHR34219">
    <property type="entry name" value="IRON-REGULATED INNER MEMBRANE PROTEIN-RELATED"/>
    <property type="match status" value="1"/>
</dbReference>
<feature type="region of interest" description="Disordered" evidence="1">
    <location>
        <begin position="1"/>
        <end position="25"/>
    </location>
</feature>
<feature type="transmembrane region" description="Helical" evidence="2">
    <location>
        <begin position="35"/>
        <end position="57"/>
    </location>
</feature>
<dbReference type="OrthoDB" id="9776609at2"/>
<evidence type="ECO:0000313" key="4">
    <source>
        <dbReference type="Proteomes" id="UP000239709"/>
    </source>
</evidence>
<feature type="transmembrane region" description="Helical" evidence="2">
    <location>
        <begin position="409"/>
        <end position="428"/>
    </location>
</feature>